<sequence length="328" mass="37944">MNRVKNIFFLMLLVSLTSFSKDELALEEKSFVGKSRGIDVLNFYEPVSEKNSIRNYLSYEYGAAYSLVEWKIAQGYIALDEKWDFEYDTDREFYIDDDLGNGSVNYNGWDSLVGFVKDTGRHNFAGNMWSTDFGIMWEYNQLGLPGESGGNYEKNEFALRYRLRTNADIGMGGTYWGFDFWLGKVFVTGRDGYSLEGNLLTSTNWGYGWQTFNTLYNEYYDYGGYEGTYLLGLESITRWTYEFNKNWAFCFETEVDVDKFIGGTSQDYTGELTLYPHLLYNREVYPNLRVFSEIGLPGYGYKKNVSDSSSSTDSGIYFLALIGLQYIW</sequence>
<name>E3H9B8_ILYPC</name>
<dbReference type="OrthoDB" id="80200at2"/>
<keyword evidence="3" id="KW-1185">Reference proteome</keyword>
<keyword evidence="1" id="KW-0732">Signal</keyword>
<feature type="signal peptide" evidence="1">
    <location>
        <begin position="1"/>
        <end position="20"/>
    </location>
</feature>
<evidence type="ECO:0000313" key="3">
    <source>
        <dbReference type="Proteomes" id="UP000006875"/>
    </source>
</evidence>
<dbReference type="RefSeq" id="WP_013387694.1">
    <property type="nucleotide sequence ID" value="NC_014632.1"/>
</dbReference>
<organism evidence="2 3">
    <name type="scientific">Ilyobacter polytropus (strain ATCC 51220 / DSM 2926 / LMG 16218 / CuHBu1)</name>
    <dbReference type="NCBI Taxonomy" id="572544"/>
    <lineage>
        <taxon>Bacteria</taxon>
        <taxon>Fusobacteriati</taxon>
        <taxon>Fusobacteriota</taxon>
        <taxon>Fusobacteriia</taxon>
        <taxon>Fusobacteriales</taxon>
        <taxon>Fusobacteriaceae</taxon>
        <taxon>Ilyobacter</taxon>
    </lineage>
</organism>
<dbReference type="STRING" id="572544.Ilyop_1246"/>
<accession>E3H9B8</accession>
<evidence type="ECO:0000313" key="2">
    <source>
        <dbReference type="EMBL" id="ADO83027.1"/>
    </source>
</evidence>
<feature type="chain" id="PRO_5003170771" evidence="1">
    <location>
        <begin position="21"/>
        <end position="328"/>
    </location>
</feature>
<dbReference type="KEGG" id="ipo:Ilyop_1246"/>
<reference evidence="2 3" key="1">
    <citation type="journal article" date="2010" name="Stand. Genomic Sci.">
        <title>Complete genome sequence of Ilyobacter polytropus type strain (CuHbu1).</title>
        <authorList>
            <person name="Sikorski J."/>
            <person name="Chertkov O."/>
            <person name="Lapidus A."/>
            <person name="Nolan M."/>
            <person name="Lucas S."/>
            <person name="Del Rio T.G."/>
            <person name="Tice H."/>
            <person name="Cheng J.F."/>
            <person name="Tapia R."/>
            <person name="Han C."/>
            <person name="Goodwin L."/>
            <person name="Pitluck S."/>
            <person name="Liolios K."/>
            <person name="Ivanova N."/>
            <person name="Mavromatis K."/>
            <person name="Mikhailova N."/>
            <person name="Pati A."/>
            <person name="Chen A."/>
            <person name="Palaniappan K."/>
            <person name="Land M."/>
            <person name="Hauser L."/>
            <person name="Chang Y.J."/>
            <person name="Jeffries C.D."/>
            <person name="Brambilla E."/>
            <person name="Yasawong M."/>
            <person name="Rohde M."/>
            <person name="Pukall R."/>
            <person name="Spring S."/>
            <person name="Goker M."/>
            <person name="Woyke T."/>
            <person name="Bristow J."/>
            <person name="Eisen J.A."/>
            <person name="Markowitz V."/>
            <person name="Hugenholtz P."/>
            <person name="Kyrpides N.C."/>
            <person name="Klenk H.P."/>
        </authorList>
    </citation>
    <scope>NUCLEOTIDE SEQUENCE [LARGE SCALE GENOMIC DNA]</scope>
    <source>
        <strain evidence="3">ATCC 51220 / DSM 2926 / LMG 16218 / CuHBu1</strain>
    </source>
</reference>
<dbReference type="eggNOG" id="ENOG5032SII">
    <property type="taxonomic scope" value="Bacteria"/>
</dbReference>
<protein>
    <submittedName>
        <fullName evidence="2">Uncharacterized protein</fullName>
    </submittedName>
</protein>
<dbReference type="Proteomes" id="UP000006875">
    <property type="component" value="Chromosome"/>
</dbReference>
<dbReference type="EMBL" id="CP002281">
    <property type="protein sequence ID" value="ADO83027.1"/>
    <property type="molecule type" value="Genomic_DNA"/>
</dbReference>
<evidence type="ECO:0000256" key="1">
    <source>
        <dbReference type="SAM" id="SignalP"/>
    </source>
</evidence>
<dbReference type="HOGENOM" id="CLU_908387_0_0_0"/>
<gene>
    <name evidence="2" type="ordered locus">Ilyop_1246</name>
</gene>
<proteinExistence type="predicted"/>
<dbReference type="AlphaFoldDB" id="E3H9B8"/>